<dbReference type="STRING" id="1860102.ACCAA_130207"/>
<dbReference type="InterPro" id="IPR012902">
    <property type="entry name" value="N_methyl_site"/>
</dbReference>
<sequence>MRVVILRQFSGPAVNALQRGLTLVEVMVAMTIGIILLLAMGSLLVNSTRVFKVSDDFARMQENGAYALNSIGSDLRMAGFYGATTTNDIQALTAVGEECGAGWATNFAQPLLGLPLSGDPALTSTAAHAAMPCINQANFIGSAADRPSFILVVRGATGVQVAPANLDANTLYVQADSNGGMLFKGSQYAGFGTPPRRTVLGGAEAPIYAYQAKAYYLRPCSRPTGTGDTVCLATDDGNQPVPTLVRQELVGAAMTEVAVAEGIEAIRISYGIDTHAPPNGTPGKYTETPTLAEFAQVVAARVSLLVRSPKPTAGYDDSSRRYDLDGDGNAELGCADAPDLLPCNYHRHVFTQSFQVRNIAQRLESQP</sequence>
<dbReference type="Proteomes" id="UP000199169">
    <property type="component" value="Unassembled WGS sequence"/>
</dbReference>
<dbReference type="Pfam" id="PF07963">
    <property type="entry name" value="N_methyl"/>
    <property type="match status" value="1"/>
</dbReference>
<protein>
    <submittedName>
        <fullName evidence="2">Tfp pilus assembly protein PilW-like protein</fullName>
    </submittedName>
</protein>
<keyword evidence="1" id="KW-0472">Membrane</keyword>
<dbReference type="PROSITE" id="PS00409">
    <property type="entry name" value="PROKAR_NTER_METHYL"/>
    <property type="match status" value="1"/>
</dbReference>
<dbReference type="GO" id="GO:0043683">
    <property type="term" value="P:type IV pilus assembly"/>
    <property type="evidence" value="ECO:0007669"/>
    <property type="project" value="InterPro"/>
</dbReference>
<accession>A0A1A8XGJ4</accession>
<reference evidence="2 3" key="1">
    <citation type="submission" date="2016-06" db="EMBL/GenBank/DDBJ databases">
        <authorList>
            <person name="Kjaerup R.B."/>
            <person name="Dalgaard T.S."/>
            <person name="Juul-Madsen H.R."/>
        </authorList>
    </citation>
    <scope>NUCLEOTIDE SEQUENCE [LARGE SCALE GENOMIC DNA]</scope>
    <source>
        <strain evidence="2">3</strain>
    </source>
</reference>
<keyword evidence="3" id="KW-1185">Reference proteome</keyword>
<dbReference type="Pfam" id="PF16074">
    <property type="entry name" value="PilW"/>
    <property type="match status" value="1"/>
</dbReference>
<evidence type="ECO:0000256" key="1">
    <source>
        <dbReference type="SAM" id="Phobius"/>
    </source>
</evidence>
<keyword evidence="1" id="KW-1133">Transmembrane helix</keyword>
<feature type="transmembrane region" description="Helical" evidence="1">
    <location>
        <begin position="21"/>
        <end position="45"/>
    </location>
</feature>
<dbReference type="InterPro" id="IPR032092">
    <property type="entry name" value="PilW"/>
</dbReference>
<organism evidence="2 3">
    <name type="scientific">Candidatus Accumulibacter aalborgensis</name>
    <dbReference type="NCBI Taxonomy" id="1860102"/>
    <lineage>
        <taxon>Bacteria</taxon>
        <taxon>Pseudomonadati</taxon>
        <taxon>Pseudomonadota</taxon>
        <taxon>Betaproteobacteria</taxon>
        <taxon>Candidatus Accumulibacter</taxon>
    </lineage>
</organism>
<dbReference type="NCBIfam" id="TIGR02532">
    <property type="entry name" value="IV_pilin_GFxxxE"/>
    <property type="match status" value="1"/>
</dbReference>
<evidence type="ECO:0000313" key="3">
    <source>
        <dbReference type="Proteomes" id="UP000199169"/>
    </source>
</evidence>
<keyword evidence="1" id="KW-0812">Transmembrane</keyword>
<proteinExistence type="predicted"/>
<dbReference type="RefSeq" id="WP_186405991.1">
    <property type="nucleotide sequence ID" value="NZ_FLQX01000035.1"/>
</dbReference>
<dbReference type="AlphaFoldDB" id="A0A1A8XGJ4"/>
<evidence type="ECO:0000313" key="2">
    <source>
        <dbReference type="EMBL" id="SBT04304.1"/>
    </source>
</evidence>
<gene>
    <name evidence="2" type="ORF">ACCAA_130207</name>
</gene>
<dbReference type="EMBL" id="FLQX01000035">
    <property type="protein sequence ID" value="SBT04304.1"/>
    <property type="molecule type" value="Genomic_DNA"/>
</dbReference>
<name>A0A1A8XGJ4_9PROT</name>